<evidence type="ECO:0000256" key="1">
    <source>
        <dbReference type="ARBA" id="ARBA00022837"/>
    </source>
</evidence>
<feature type="region of interest" description="Disordered" evidence="2">
    <location>
        <begin position="480"/>
        <end position="535"/>
    </location>
</feature>
<evidence type="ECO:0000259" key="4">
    <source>
        <dbReference type="PROSITE" id="PS50003"/>
    </source>
</evidence>
<feature type="compositionally biased region" description="Pro residues" evidence="2">
    <location>
        <begin position="523"/>
        <end position="535"/>
    </location>
</feature>
<dbReference type="PANTHER" id="PTHR31558:SF3">
    <property type="entry name" value="CW14 PROTEIN"/>
    <property type="match status" value="1"/>
</dbReference>
<gene>
    <name evidence="5" type="ORF">Ae201684_015929</name>
</gene>
<feature type="region of interest" description="Disordered" evidence="2">
    <location>
        <begin position="214"/>
        <end position="281"/>
    </location>
</feature>
<evidence type="ECO:0000256" key="2">
    <source>
        <dbReference type="SAM" id="MobiDB-lite"/>
    </source>
</evidence>
<dbReference type="SUPFAM" id="SSF50729">
    <property type="entry name" value="PH domain-like"/>
    <property type="match status" value="1"/>
</dbReference>
<evidence type="ECO:0000313" key="5">
    <source>
        <dbReference type="EMBL" id="KAF0725596.1"/>
    </source>
</evidence>
<evidence type="ECO:0000313" key="6">
    <source>
        <dbReference type="Proteomes" id="UP000481153"/>
    </source>
</evidence>
<feature type="domain" description="PH" evidence="4">
    <location>
        <begin position="327"/>
        <end position="465"/>
    </location>
</feature>
<keyword evidence="3" id="KW-0472">Membrane</keyword>
<feature type="compositionally biased region" description="Acidic residues" evidence="2">
    <location>
        <begin position="220"/>
        <end position="232"/>
    </location>
</feature>
<feature type="compositionally biased region" description="Pro residues" evidence="2">
    <location>
        <begin position="243"/>
        <end position="275"/>
    </location>
</feature>
<keyword evidence="1" id="KW-0106">Calcium</keyword>
<protein>
    <recommendedName>
        <fullName evidence="4">PH domain-containing protein</fullName>
    </recommendedName>
</protein>
<name>A0A6G0WG10_9STRA</name>
<dbReference type="PROSITE" id="PS50003">
    <property type="entry name" value="PH_DOMAIN"/>
    <property type="match status" value="1"/>
</dbReference>
<feature type="compositionally biased region" description="Basic and acidic residues" evidence="2">
    <location>
        <begin position="490"/>
        <end position="502"/>
    </location>
</feature>
<dbReference type="InterPro" id="IPR011993">
    <property type="entry name" value="PH-like_dom_sf"/>
</dbReference>
<dbReference type="InterPro" id="IPR001849">
    <property type="entry name" value="PH_domain"/>
</dbReference>
<keyword evidence="6" id="KW-1185">Reference proteome</keyword>
<dbReference type="Gene3D" id="2.30.29.30">
    <property type="entry name" value="Pleckstrin-homology domain (PH domain)/Phosphotyrosine-binding domain (PTB)"/>
    <property type="match status" value="1"/>
</dbReference>
<dbReference type="InterPro" id="IPR009769">
    <property type="entry name" value="EDR2_C"/>
</dbReference>
<feature type="transmembrane region" description="Helical" evidence="3">
    <location>
        <begin position="568"/>
        <end position="588"/>
    </location>
</feature>
<keyword evidence="3" id="KW-0812">Transmembrane</keyword>
<dbReference type="SMART" id="SM00233">
    <property type="entry name" value="PH"/>
    <property type="match status" value="1"/>
</dbReference>
<dbReference type="SUPFAM" id="SSF47473">
    <property type="entry name" value="EF-hand"/>
    <property type="match status" value="1"/>
</dbReference>
<dbReference type="InterPro" id="IPR018247">
    <property type="entry name" value="EF_Hand_1_Ca_BS"/>
</dbReference>
<accession>A0A6G0WG10</accession>
<proteinExistence type="predicted"/>
<dbReference type="VEuPathDB" id="FungiDB:AeMF1_017460"/>
<comment type="caution">
    <text evidence="5">The sequence shown here is derived from an EMBL/GenBank/DDBJ whole genome shotgun (WGS) entry which is preliminary data.</text>
</comment>
<sequence>MGSVSSHAKKPFDYEEFKVAWLAFKGEMSEVGARGRSEAKKSGLLSSKLLRSLYGDAVIEDLSRHTAESVPREHFIIVLALYYLGNTEDKINYVFSMYASIYGMDRNDDGAISSVDLECLFDYLSLYHPVPEELINVFDGCQLAKEAPLTCTTFLKWVRETPELLEYIAEQLPPQLSDSTKHSLTISTDEPFIGDVLNQSPSMKHQLRHNQSFDIVGGDSSEDSDASSDDLEKESSSEQAPRSSPPPSPPLDRAPRSSPPPASPPKDPNIPPPPLSFDENYEPKKVKNNTAIGKFGRAVGGGIRTMLHPQKSRTKSLATAIATGENHHFIGGYLHKVSDGKWAKRNWHLRWFVLDLERGILSYYKSNPSSIVHSPHGSVAFYEGFDIEPKKPHPWYRGAMDLNQPNVSLLFDKQFGHHAPNKFIFQVSNASIGESDSKRGFQYKLCANSEEEFMQWTSAISEVINRKHVVVAAASTEAPKETLQQQLHRQKIEQAAAKKEEEVTPEETPPSTPPQSSSTPLIQPHPSPPSPALPPPPEIKWHVQLSIHGRENCLMLIGLVNVWCYVTFYWLGFLVQIPIMGLATYYLLQFAQQKRPPKSSTKGSSMAKSATHFKDDDMLPCLKHGTCCLHAVQQEDTDETDETTSTDATDPIMMVQGPPKAFHFDMLSSFKQSQDDDTDDNAWSTAAAASTFNVRSKEYKKTKKKEPSQPALFDFLGIDVIRTDAKIDCIAEHINLSDEHDRLFILHAQMPLYAPSLFNSSYDGPGASLVMYWSIPKDVQEQLEETENVLPAIGLLKRFFDSAKEPLVLERFKVIAQVVNEKDCGLSGYTKKLLQKNNATPVLTRPQHRIYHRERYTEVDVDVHIFSLVARTGINALIDKTSNMIIDVSFVLQGETDTELPEHILGVCRLVRVDLSKAKHLNDVACS</sequence>
<dbReference type="Proteomes" id="UP000481153">
    <property type="component" value="Unassembled WGS sequence"/>
</dbReference>
<dbReference type="InterPro" id="IPR011992">
    <property type="entry name" value="EF-hand-dom_pair"/>
</dbReference>
<organism evidence="5 6">
    <name type="scientific">Aphanomyces euteiches</name>
    <dbReference type="NCBI Taxonomy" id="100861"/>
    <lineage>
        <taxon>Eukaryota</taxon>
        <taxon>Sar</taxon>
        <taxon>Stramenopiles</taxon>
        <taxon>Oomycota</taxon>
        <taxon>Saprolegniomycetes</taxon>
        <taxon>Saprolegniales</taxon>
        <taxon>Verrucalvaceae</taxon>
        <taxon>Aphanomyces</taxon>
    </lineage>
</organism>
<dbReference type="Pfam" id="PF00169">
    <property type="entry name" value="PH"/>
    <property type="match status" value="1"/>
</dbReference>
<keyword evidence="3" id="KW-1133">Transmembrane helix</keyword>
<dbReference type="PROSITE" id="PS00018">
    <property type="entry name" value="EF_HAND_1"/>
    <property type="match status" value="1"/>
</dbReference>
<reference evidence="5 6" key="1">
    <citation type="submission" date="2019-07" db="EMBL/GenBank/DDBJ databases">
        <title>Genomics analysis of Aphanomyces spp. identifies a new class of oomycete effector associated with host adaptation.</title>
        <authorList>
            <person name="Gaulin E."/>
        </authorList>
    </citation>
    <scope>NUCLEOTIDE SEQUENCE [LARGE SCALE GENOMIC DNA]</scope>
    <source>
        <strain evidence="5 6">ATCC 201684</strain>
    </source>
</reference>
<evidence type="ECO:0000256" key="3">
    <source>
        <dbReference type="SAM" id="Phobius"/>
    </source>
</evidence>
<dbReference type="PANTHER" id="PTHR31558">
    <property type="entry name" value="CW14 PROTEIN"/>
    <property type="match status" value="1"/>
</dbReference>
<dbReference type="Pfam" id="PF07059">
    <property type="entry name" value="EDR2_C"/>
    <property type="match status" value="1"/>
</dbReference>
<dbReference type="AlphaFoldDB" id="A0A6G0WG10"/>
<dbReference type="EMBL" id="VJMJ01000237">
    <property type="protein sequence ID" value="KAF0725596.1"/>
    <property type="molecule type" value="Genomic_DNA"/>
</dbReference>